<dbReference type="Proteomes" id="UP001285244">
    <property type="component" value="Unassembled WGS sequence"/>
</dbReference>
<reference evidence="2 3" key="1">
    <citation type="submission" date="2022-03" db="EMBL/GenBank/DDBJ databases">
        <title>Novel taxa within the pig intestine.</title>
        <authorList>
            <person name="Wylensek D."/>
            <person name="Bishof K."/>
            <person name="Afrizal A."/>
            <person name="Clavel T."/>
        </authorList>
    </citation>
    <scope>NUCLEOTIDE SEQUENCE [LARGE SCALE GENOMIC DNA]</scope>
    <source>
        <strain evidence="2 3">Cla-KB-P134</strain>
    </source>
</reference>
<gene>
    <name evidence="2" type="ORF">MOZ64_04960</name>
</gene>
<dbReference type="InterPro" id="IPR029035">
    <property type="entry name" value="DHS-like_NAD/FAD-binding_dom"/>
</dbReference>
<organism evidence="2 3">
    <name type="scientific">Absicoccus intestinalis</name>
    <dbReference type="NCBI Taxonomy" id="2926319"/>
    <lineage>
        <taxon>Bacteria</taxon>
        <taxon>Bacillati</taxon>
        <taxon>Bacillota</taxon>
        <taxon>Erysipelotrichia</taxon>
        <taxon>Erysipelotrichales</taxon>
        <taxon>Erysipelotrichaceae</taxon>
        <taxon>Absicoccus</taxon>
    </lineage>
</organism>
<dbReference type="SUPFAM" id="SSF52467">
    <property type="entry name" value="DHS-like NAD/FAD-binding domain"/>
    <property type="match status" value="1"/>
</dbReference>
<proteinExistence type="predicted"/>
<evidence type="ECO:0000313" key="2">
    <source>
        <dbReference type="EMBL" id="MDX8417190.1"/>
    </source>
</evidence>
<dbReference type="PANTHER" id="PTHR43153:SF1">
    <property type="entry name" value="ELECTRON TRANSFER FLAVOPROTEIN SUBUNIT ALPHA, MITOCHONDRIAL"/>
    <property type="match status" value="1"/>
</dbReference>
<protein>
    <submittedName>
        <fullName evidence="2">Electron transfer flavoprotein subunit alpha/FixB family protein</fullName>
    </submittedName>
</protein>
<name>A0ABU4WNT6_9FIRM</name>
<sequence length="159" mass="17129">MTGDLQTAEVILCCGRGLQNKSNFHLALQVADCIQAQITGTRAAVDLGWIPANREIGLSGARVAPQLYIGCGVSGTNFHIIGMKQAKKIIAINTDPLAPIFQIADIGIEADVGKVLLALMNTFSEKNPLHHPSVDELLTFFVDYHATNFEKIRGSLSGR</sequence>
<dbReference type="InterPro" id="IPR014731">
    <property type="entry name" value="ETF_asu_C"/>
</dbReference>
<accession>A0ABU4WNT6</accession>
<evidence type="ECO:0000313" key="3">
    <source>
        <dbReference type="Proteomes" id="UP001285244"/>
    </source>
</evidence>
<comment type="caution">
    <text evidence="2">The sequence shown here is derived from an EMBL/GenBank/DDBJ whole genome shotgun (WGS) entry which is preliminary data.</text>
</comment>
<dbReference type="InterPro" id="IPR001308">
    <property type="entry name" value="ETF_a/FixB"/>
</dbReference>
<evidence type="ECO:0000259" key="1">
    <source>
        <dbReference type="Pfam" id="PF00766"/>
    </source>
</evidence>
<dbReference type="PANTHER" id="PTHR43153">
    <property type="entry name" value="ELECTRON TRANSFER FLAVOPROTEIN ALPHA"/>
    <property type="match status" value="1"/>
</dbReference>
<dbReference type="EMBL" id="JALBUS010000005">
    <property type="protein sequence ID" value="MDX8417190.1"/>
    <property type="molecule type" value="Genomic_DNA"/>
</dbReference>
<keyword evidence="3" id="KW-1185">Reference proteome</keyword>
<dbReference type="Pfam" id="PF00766">
    <property type="entry name" value="ETF_alpha"/>
    <property type="match status" value="1"/>
</dbReference>
<dbReference type="RefSeq" id="WP_320325483.1">
    <property type="nucleotide sequence ID" value="NZ_JALBUS010000005.1"/>
</dbReference>
<feature type="domain" description="Electron transfer flavoprotein alpha subunit C-terminal" evidence="1">
    <location>
        <begin position="4"/>
        <end position="84"/>
    </location>
</feature>
<dbReference type="Gene3D" id="3.40.50.1220">
    <property type="entry name" value="TPP-binding domain"/>
    <property type="match status" value="1"/>
</dbReference>